<dbReference type="EMBL" id="OW240923">
    <property type="protein sequence ID" value="CAH2324726.1"/>
    <property type="molecule type" value="Genomic_DNA"/>
</dbReference>
<dbReference type="AlphaFoldDB" id="A0AAD1TJC5"/>
<protein>
    <submittedName>
        <fullName evidence="1">Uncharacterized protein</fullName>
    </submittedName>
</protein>
<evidence type="ECO:0000313" key="2">
    <source>
        <dbReference type="Proteomes" id="UP001295444"/>
    </source>
</evidence>
<reference evidence="1" key="1">
    <citation type="submission" date="2022-03" db="EMBL/GenBank/DDBJ databases">
        <authorList>
            <person name="Alioto T."/>
            <person name="Alioto T."/>
            <person name="Gomez Garrido J."/>
        </authorList>
    </citation>
    <scope>NUCLEOTIDE SEQUENCE</scope>
</reference>
<organism evidence="1 2">
    <name type="scientific">Pelobates cultripes</name>
    <name type="common">Western spadefoot toad</name>
    <dbReference type="NCBI Taxonomy" id="61616"/>
    <lineage>
        <taxon>Eukaryota</taxon>
        <taxon>Metazoa</taxon>
        <taxon>Chordata</taxon>
        <taxon>Craniata</taxon>
        <taxon>Vertebrata</taxon>
        <taxon>Euteleostomi</taxon>
        <taxon>Amphibia</taxon>
        <taxon>Batrachia</taxon>
        <taxon>Anura</taxon>
        <taxon>Pelobatoidea</taxon>
        <taxon>Pelobatidae</taxon>
        <taxon>Pelobates</taxon>
    </lineage>
</organism>
<gene>
    <name evidence="1" type="ORF">PECUL_23A020548</name>
</gene>
<sequence length="152" mass="16833">MWALFHTPPSPIWAGGGYPGLPQPIQFLMQISSEGHRTPIKQHLPEGSKMADICALAEQDFLQFHSLCRAFWLKLEPPSTSKVPQHTNPLQHNPRVLSLWRVKRLPLTAPNYLQAAGMSGPSTGTQLPQPEDPKAAAIWACNPNTTMQPSPR</sequence>
<dbReference type="Proteomes" id="UP001295444">
    <property type="component" value="Chromosome 12"/>
</dbReference>
<accession>A0AAD1TJC5</accession>
<name>A0AAD1TJC5_PELCU</name>
<proteinExistence type="predicted"/>
<keyword evidence="2" id="KW-1185">Reference proteome</keyword>
<evidence type="ECO:0000313" key="1">
    <source>
        <dbReference type="EMBL" id="CAH2324726.1"/>
    </source>
</evidence>